<dbReference type="AlphaFoldDB" id="A0A2M4C613"/>
<evidence type="ECO:0000313" key="3">
    <source>
        <dbReference type="EMBL" id="MBW60699.1"/>
    </source>
</evidence>
<feature type="signal peptide" evidence="2">
    <location>
        <begin position="1"/>
        <end position="28"/>
    </location>
</feature>
<feature type="region of interest" description="Disordered" evidence="1">
    <location>
        <begin position="92"/>
        <end position="157"/>
    </location>
</feature>
<reference evidence="3" key="1">
    <citation type="submission" date="2018-01" db="EMBL/GenBank/DDBJ databases">
        <title>An insight into the sialome of Amazonian anophelines.</title>
        <authorList>
            <person name="Ribeiro J.M."/>
            <person name="Scarpassa V."/>
            <person name="Calvo E."/>
        </authorList>
    </citation>
    <scope>NUCLEOTIDE SEQUENCE</scope>
    <source>
        <tissue evidence="3">Salivary glands</tissue>
    </source>
</reference>
<name>A0A2M4C613_9DIPT</name>
<organism evidence="3">
    <name type="scientific">Anopheles marajoara</name>
    <dbReference type="NCBI Taxonomy" id="58244"/>
    <lineage>
        <taxon>Eukaryota</taxon>
        <taxon>Metazoa</taxon>
        <taxon>Ecdysozoa</taxon>
        <taxon>Arthropoda</taxon>
        <taxon>Hexapoda</taxon>
        <taxon>Insecta</taxon>
        <taxon>Pterygota</taxon>
        <taxon>Neoptera</taxon>
        <taxon>Endopterygota</taxon>
        <taxon>Diptera</taxon>
        <taxon>Nematocera</taxon>
        <taxon>Culicoidea</taxon>
        <taxon>Culicidae</taxon>
        <taxon>Anophelinae</taxon>
        <taxon>Anopheles</taxon>
    </lineage>
</organism>
<sequence>MQEPPRMLSTPLLLLLLLLLQLPLRADGSDTPSPTRSSVSCSFFVSSLISSNSAAVSLALLRTESDTFSPRPSAMTLQCVPKAPTCFRLLNRSSPSSGSSSASSASSSSSGEQSPGKRPSNRSHPESDPESLKLPLRDRQQPTVVGRPFSLAAANSADRSRARRNELLLRLLPITPTSFFLCCCT</sequence>
<keyword evidence="2" id="KW-0732">Signal</keyword>
<feature type="compositionally biased region" description="Basic and acidic residues" evidence="1">
    <location>
        <begin position="123"/>
        <end position="140"/>
    </location>
</feature>
<feature type="chain" id="PRO_5014772854" evidence="2">
    <location>
        <begin position="29"/>
        <end position="185"/>
    </location>
</feature>
<proteinExistence type="predicted"/>
<evidence type="ECO:0000256" key="1">
    <source>
        <dbReference type="SAM" id="MobiDB-lite"/>
    </source>
</evidence>
<dbReference type="EMBL" id="GGFJ01011558">
    <property type="protein sequence ID" value="MBW60699.1"/>
    <property type="molecule type" value="Transcribed_RNA"/>
</dbReference>
<protein>
    <submittedName>
        <fullName evidence="3">Putative secreted protein</fullName>
    </submittedName>
</protein>
<evidence type="ECO:0000256" key="2">
    <source>
        <dbReference type="SAM" id="SignalP"/>
    </source>
</evidence>
<feature type="compositionally biased region" description="Low complexity" evidence="1">
    <location>
        <begin position="93"/>
        <end position="111"/>
    </location>
</feature>
<accession>A0A2M4C613</accession>